<reference evidence="2" key="2">
    <citation type="submission" date="2025-08" db="UniProtKB">
        <authorList>
            <consortium name="RefSeq"/>
        </authorList>
    </citation>
    <scope>IDENTIFICATION</scope>
    <source>
        <tissue evidence="2">Whole plant</tissue>
    </source>
</reference>
<evidence type="ECO:0000313" key="1">
    <source>
        <dbReference type="Proteomes" id="UP000515211"/>
    </source>
</evidence>
<gene>
    <name evidence="2" type="primary">LOC110275009</name>
</gene>
<accession>A0A6P5MSF1</accession>
<evidence type="ECO:0000313" key="2">
    <source>
        <dbReference type="RefSeq" id="XP_020986116.1"/>
    </source>
</evidence>
<dbReference type="RefSeq" id="XP_020986116.1">
    <property type="nucleotide sequence ID" value="XM_021130457.2"/>
</dbReference>
<name>A0A6P5MSF1_ARADU</name>
<organism evidence="1 2">
    <name type="scientific">Arachis duranensis</name>
    <name type="common">Wild peanut</name>
    <dbReference type="NCBI Taxonomy" id="130453"/>
    <lineage>
        <taxon>Eukaryota</taxon>
        <taxon>Viridiplantae</taxon>
        <taxon>Streptophyta</taxon>
        <taxon>Embryophyta</taxon>
        <taxon>Tracheophyta</taxon>
        <taxon>Spermatophyta</taxon>
        <taxon>Magnoliopsida</taxon>
        <taxon>eudicotyledons</taxon>
        <taxon>Gunneridae</taxon>
        <taxon>Pentapetalae</taxon>
        <taxon>rosids</taxon>
        <taxon>fabids</taxon>
        <taxon>Fabales</taxon>
        <taxon>Fabaceae</taxon>
        <taxon>Papilionoideae</taxon>
        <taxon>50 kb inversion clade</taxon>
        <taxon>dalbergioids sensu lato</taxon>
        <taxon>Dalbergieae</taxon>
        <taxon>Pterocarpus clade</taxon>
        <taxon>Arachis</taxon>
    </lineage>
</organism>
<dbReference type="AlphaFoldDB" id="A0A6P5MSF1"/>
<keyword evidence="1" id="KW-1185">Reference proteome</keyword>
<protein>
    <submittedName>
        <fullName evidence="2">Uncharacterized protein LOC110275009</fullName>
    </submittedName>
</protein>
<reference evidence="1" key="1">
    <citation type="journal article" date="2016" name="Nat. Genet.">
        <title>The genome sequences of Arachis duranensis and Arachis ipaensis, the diploid ancestors of cultivated peanut.</title>
        <authorList>
            <person name="Bertioli D.J."/>
            <person name="Cannon S.B."/>
            <person name="Froenicke L."/>
            <person name="Huang G."/>
            <person name="Farmer A.D."/>
            <person name="Cannon E.K."/>
            <person name="Liu X."/>
            <person name="Gao D."/>
            <person name="Clevenger J."/>
            <person name="Dash S."/>
            <person name="Ren L."/>
            <person name="Moretzsohn M.C."/>
            <person name="Shirasawa K."/>
            <person name="Huang W."/>
            <person name="Vidigal B."/>
            <person name="Abernathy B."/>
            <person name="Chu Y."/>
            <person name="Niederhuth C.E."/>
            <person name="Umale P."/>
            <person name="Araujo A.C."/>
            <person name="Kozik A."/>
            <person name="Kim K.D."/>
            <person name="Burow M.D."/>
            <person name="Varshney R.K."/>
            <person name="Wang X."/>
            <person name="Zhang X."/>
            <person name="Barkley N."/>
            <person name="Guimaraes P.M."/>
            <person name="Isobe S."/>
            <person name="Guo B."/>
            <person name="Liao B."/>
            <person name="Stalker H.T."/>
            <person name="Schmitz R.J."/>
            <person name="Scheffler B.E."/>
            <person name="Leal-Bertioli S.C."/>
            <person name="Xun X."/>
            <person name="Jackson S.A."/>
            <person name="Michelmore R."/>
            <person name="Ozias-Akins P."/>
        </authorList>
    </citation>
    <scope>NUCLEOTIDE SEQUENCE [LARGE SCALE GENOMIC DNA]</scope>
    <source>
        <strain evidence="1">cv. V14167</strain>
    </source>
</reference>
<dbReference type="GeneID" id="110275009"/>
<dbReference type="Proteomes" id="UP000515211">
    <property type="component" value="Chromosome 9"/>
</dbReference>
<sequence length="122" mass="14143">MIGSMVASKLMAPRIWYFPSNFVDEVLNDAHMDRLEAAYTLSWMPEMNDLHYEPADVWYLMILDAKEVRVYAFDGNKTPKSIIRREANMTRIVNIVCRALGKLVMLNWNLLNLRHGTPNLAN</sequence>
<dbReference type="KEGG" id="adu:110275009"/>
<proteinExistence type="predicted"/>